<evidence type="ECO:0000313" key="4">
    <source>
        <dbReference type="EMBL" id="KAJ4829538.1"/>
    </source>
</evidence>
<evidence type="ECO:0000313" key="5">
    <source>
        <dbReference type="Proteomes" id="UP001141552"/>
    </source>
</evidence>
<accession>A0A9Q0FDL6</accession>
<organism evidence="4 5">
    <name type="scientific">Turnera subulata</name>
    <dbReference type="NCBI Taxonomy" id="218843"/>
    <lineage>
        <taxon>Eukaryota</taxon>
        <taxon>Viridiplantae</taxon>
        <taxon>Streptophyta</taxon>
        <taxon>Embryophyta</taxon>
        <taxon>Tracheophyta</taxon>
        <taxon>Spermatophyta</taxon>
        <taxon>Magnoliopsida</taxon>
        <taxon>eudicotyledons</taxon>
        <taxon>Gunneridae</taxon>
        <taxon>Pentapetalae</taxon>
        <taxon>rosids</taxon>
        <taxon>fabids</taxon>
        <taxon>Malpighiales</taxon>
        <taxon>Passifloraceae</taxon>
        <taxon>Turnera</taxon>
    </lineage>
</organism>
<dbReference type="AlphaFoldDB" id="A0A9Q0FDL6"/>
<evidence type="ECO:0000256" key="2">
    <source>
        <dbReference type="SAM" id="MobiDB-lite"/>
    </source>
</evidence>
<keyword evidence="1" id="KW-0862">Zinc</keyword>
<dbReference type="InterPro" id="IPR040256">
    <property type="entry name" value="At4g02000-like"/>
</dbReference>
<evidence type="ECO:0000259" key="3">
    <source>
        <dbReference type="PROSITE" id="PS50158"/>
    </source>
</evidence>
<keyword evidence="5" id="KW-1185">Reference proteome</keyword>
<reference evidence="4" key="2">
    <citation type="journal article" date="2023" name="Plants (Basel)">
        <title>Annotation of the Turnera subulata (Passifloraceae) Draft Genome Reveals the S-Locus Evolved after the Divergence of Turneroideae from Passifloroideae in a Stepwise Manner.</title>
        <authorList>
            <person name="Henning P.M."/>
            <person name="Roalson E.H."/>
            <person name="Mir W."/>
            <person name="McCubbin A.G."/>
            <person name="Shore J.S."/>
        </authorList>
    </citation>
    <scope>NUCLEOTIDE SEQUENCE</scope>
    <source>
        <strain evidence="4">F60SS</strain>
    </source>
</reference>
<dbReference type="Pfam" id="PF14392">
    <property type="entry name" value="zf-CCHC_4"/>
    <property type="match status" value="1"/>
</dbReference>
<dbReference type="InterPro" id="IPR025558">
    <property type="entry name" value="DUF4283"/>
</dbReference>
<proteinExistence type="predicted"/>
<dbReference type="PANTHER" id="PTHR31286:SF178">
    <property type="entry name" value="DUF4283 DOMAIN-CONTAINING PROTEIN"/>
    <property type="match status" value="1"/>
</dbReference>
<dbReference type="OrthoDB" id="1939268at2759"/>
<keyword evidence="1" id="KW-0479">Metal-binding</keyword>
<name>A0A9Q0FDL6_9ROSI</name>
<dbReference type="PANTHER" id="PTHR31286">
    <property type="entry name" value="GLYCINE-RICH CELL WALL STRUCTURAL PROTEIN 1.8-LIKE"/>
    <property type="match status" value="1"/>
</dbReference>
<feature type="compositionally biased region" description="Polar residues" evidence="2">
    <location>
        <begin position="378"/>
        <end position="394"/>
    </location>
</feature>
<gene>
    <name evidence="4" type="ORF">Tsubulata_049472</name>
</gene>
<dbReference type="GO" id="GO:0003676">
    <property type="term" value="F:nucleic acid binding"/>
    <property type="evidence" value="ECO:0007669"/>
    <property type="project" value="InterPro"/>
</dbReference>
<dbReference type="InterPro" id="IPR001878">
    <property type="entry name" value="Znf_CCHC"/>
</dbReference>
<protein>
    <recommendedName>
        <fullName evidence="3">CCHC-type domain-containing protein</fullName>
    </recommendedName>
</protein>
<evidence type="ECO:0000256" key="1">
    <source>
        <dbReference type="PROSITE-ProRule" id="PRU00047"/>
    </source>
</evidence>
<reference evidence="4" key="1">
    <citation type="submission" date="2022-02" db="EMBL/GenBank/DDBJ databases">
        <authorList>
            <person name="Henning P.M."/>
            <person name="McCubbin A.G."/>
            <person name="Shore J.S."/>
        </authorList>
    </citation>
    <scope>NUCLEOTIDE SEQUENCE</scope>
    <source>
        <strain evidence="4">F60SS</strain>
        <tissue evidence="4">Leaves</tissue>
    </source>
</reference>
<dbReference type="Pfam" id="PF14111">
    <property type="entry name" value="DUF4283"/>
    <property type="match status" value="1"/>
</dbReference>
<dbReference type="InterPro" id="IPR025836">
    <property type="entry name" value="Zn_knuckle_CX2CX4HX4C"/>
</dbReference>
<feature type="region of interest" description="Disordered" evidence="2">
    <location>
        <begin position="376"/>
        <end position="424"/>
    </location>
</feature>
<feature type="domain" description="CCHC-type" evidence="3">
    <location>
        <begin position="199"/>
        <end position="212"/>
    </location>
</feature>
<dbReference type="GO" id="GO:0008270">
    <property type="term" value="F:zinc ion binding"/>
    <property type="evidence" value="ECO:0007669"/>
    <property type="project" value="UniProtKB-KW"/>
</dbReference>
<comment type="caution">
    <text evidence="4">The sequence shown here is derived from an EMBL/GenBank/DDBJ whole genome shotgun (WGS) entry which is preliminary data.</text>
</comment>
<keyword evidence="1" id="KW-0863">Zinc-finger</keyword>
<dbReference type="PROSITE" id="PS50158">
    <property type="entry name" value="ZF_CCHC"/>
    <property type="match status" value="1"/>
</dbReference>
<sequence length="424" mass="47553">MANTHKSKPTPSLKLNENPNLAKTFCSFVLVGKVISERPILLNTVNSIVQKVWSPKKALQVKELKQNTFLFSFADEGDRRKALKGGPWTLSGDHLVLKEWLPGASLESINFSTSAFWVHVHGLIPEQLDESNAKCIGECLGTFLDLDLSTDNGICRNDVMRIKVELDVMNPLMLGIKNTRPDGSSMWLRLKYERLPGFCFSCGRMGHFKKFCCFEGTGWYGDDREPMETTRFGPWMNAEVNPNKIKLPSSDFFYREIQGNFRSPRRGRSVPPSPRTARGEWMKGNGKWAKFEERRTAAANSKKPTTVSPSPSNLLVATMKEEGIKPDIMEKICSLMGIDLTNLSIRPAESTLPVSASIQPTHEGCTEVIDATNPLFHSLSNSKPTPSHNPFDLTTQKRKAHSPNQNQAQKKTKTLYLGSHFRNP</sequence>
<dbReference type="Proteomes" id="UP001141552">
    <property type="component" value="Unassembled WGS sequence"/>
</dbReference>
<dbReference type="EMBL" id="JAKUCV010005876">
    <property type="protein sequence ID" value="KAJ4829538.1"/>
    <property type="molecule type" value="Genomic_DNA"/>
</dbReference>